<dbReference type="PROSITE" id="PS51788">
    <property type="entry name" value="CULT"/>
    <property type="match status" value="1"/>
</dbReference>
<evidence type="ECO:0000259" key="1">
    <source>
        <dbReference type="PROSITE" id="PS51788"/>
    </source>
</evidence>
<evidence type="ECO:0000313" key="2">
    <source>
        <dbReference type="EMBL" id="CAL1540198.1"/>
    </source>
</evidence>
<organism evidence="2 3">
    <name type="scientific">Lymnaea stagnalis</name>
    <name type="common">Great pond snail</name>
    <name type="synonym">Helix stagnalis</name>
    <dbReference type="NCBI Taxonomy" id="6523"/>
    <lineage>
        <taxon>Eukaryota</taxon>
        <taxon>Metazoa</taxon>
        <taxon>Spiralia</taxon>
        <taxon>Lophotrochozoa</taxon>
        <taxon>Mollusca</taxon>
        <taxon>Gastropoda</taxon>
        <taxon>Heterobranchia</taxon>
        <taxon>Euthyneura</taxon>
        <taxon>Panpulmonata</taxon>
        <taxon>Hygrophila</taxon>
        <taxon>Lymnaeoidea</taxon>
        <taxon>Lymnaeidae</taxon>
        <taxon>Lymnaea</taxon>
    </lineage>
</organism>
<name>A0AAV2I129_LYMST</name>
<reference evidence="2 3" key="1">
    <citation type="submission" date="2024-04" db="EMBL/GenBank/DDBJ databases">
        <authorList>
            <consortium name="Genoscope - CEA"/>
            <person name="William W."/>
        </authorList>
    </citation>
    <scope>NUCLEOTIDE SEQUENCE [LARGE SCALE GENOMIC DNA]</scope>
</reference>
<dbReference type="Gene3D" id="2.170.150.20">
    <property type="entry name" value="Peptide methionine sulfoxide reductase"/>
    <property type="match status" value="1"/>
</dbReference>
<protein>
    <recommendedName>
        <fullName evidence="1">CULT domain-containing protein</fullName>
    </recommendedName>
</protein>
<gene>
    <name evidence="2" type="ORF">GSLYS_00013905001</name>
</gene>
<comment type="caution">
    <text evidence="2">The sequence shown here is derived from an EMBL/GenBank/DDBJ whole genome shotgun (WGS) entry which is preliminary data.</text>
</comment>
<dbReference type="CDD" id="cd15777">
    <property type="entry name" value="CRBN_C_like"/>
    <property type="match status" value="1"/>
</dbReference>
<dbReference type="Proteomes" id="UP001497497">
    <property type="component" value="Unassembled WGS sequence"/>
</dbReference>
<keyword evidence="3" id="KW-1185">Reference proteome</keyword>
<proteinExistence type="predicted"/>
<dbReference type="AlphaFoldDB" id="A0AAV2I129"/>
<dbReference type="EMBL" id="CAXITT010000374">
    <property type="protein sequence ID" value="CAL1540198.1"/>
    <property type="molecule type" value="Genomic_DNA"/>
</dbReference>
<dbReference type="FunFam" id="2.170.150.20:FF:000007">
    <property type="entry name" value="Protein cereblon"/>
    <property type="match status" value="1"/>
</dbReference>
<accession>A0AAV2I129</accession>
<sequence length="116" mass="13079">MALRQRNDTISNSNKVLIQLFKNPNDVYFELITSLESELESDTQKFATDSWFPGYSWSIAKCPKCGTHIGWSYHALAGTIDSATSHVTTFFGLILDKIMHEDEVNNLIAMPKTYAS</sequence>
<dbReference type="InterPro" id="IPR034750">
    <property type="entry name" value="CULT"/>
</dbReference>
<feature type="domain" description="CULT" evidence="1">
    <location>
        <begin position="1"/>
        <end position="102"/>
    </location>
</feature>
<evidence type="ECO:0000313" key="3">
    <source>
        <dbReference type="Proteomes" id="UP001497497"/>
    </source>
</evidence>